<dbReference type="AlphaFoldDB" id="A0A1L9P7L9"/>
<evidence type="ECO:0000313" key="2">
    <source>
        <dbReference type="Proteomes" id="UP000184073"/>
    </source>
</evidence>
<organism evidence="1 2">
    <name type="scientific">Aspergillus versicolor CBS 583.65</name>
    <dbReference type="NCBI Taxonomy" id="1036611"/>
    <lineage>
        <taxon>Eukaryota</taxon>
        <taxon>Fungi</taxon>
        <taxon>Dikarya</taxon>
        <taxon>Ascomycota</taxon>
        <taxon>Pezizomycotina</taxon>
        <taxon>Eurotiomycetes</taxon>
        <taxon>Eurotiomycetidae</taxon>
        <taxon>Eurotiales</taxon>
        <taxon>Aspergillaceae</taxon>
        <taxon>Aspergillus</taxon>
        <taxon>Aspergillus subgen. Nidulantes</taxon>
    </lineage>
</organism>
<name>A0A1L9P7L9_ASPVE</name>
<dbReference type="OrthoDB" id="4226308at2759"/>
<protein>
    <submittedName>
        <fullName evidence="1">Uncharacterized protein</fullName>
    </submittedName>
</protein>
<dbReference type="RefSeq" id="XP_040663264.1">
    <property type="nucleotide sequence ID" value="XM_040811325.1"/>
</dbReference>
<evidence type="ECO:0000313" key="1">
    <source>
        <dbReference type="EMBL" id="OJI97501.1"/>
    </source>
</evidence>
<reference evidence="2" key="1">
    <citation type="journal article" date="2017" name="Genome Biol.">
        <title>Comparative genomics reveals high biological diversity and specific adaptations in the industrially and medically important fungal genus Aspergillus.</title>
        <authorList>
            <person name="de Vries R.P."/>
            <person name="Riley R."/>
            <person name="Wiebenga A."/>
            <person name="Aguilar-Osorio G."/>
            <person name="Amillis S."/>
            <person name="Uchima C.A."/>
            <person name="Anderluh G."/>
            <person name="Asadollahi M."/>
            <person name="Askin M."/>
            <person name="Barry K."/>
            <person name="Battaglia E."/>
            <person name="Bayram O."/>
            <person name="Benocci T."/>
            <person name="Braus-Stromeyer S.A."/>
            <person name="Caldana C."/>
            <person name="Canovas D."/>
            <person name="Cerqueira G.C."/>
            <person name="Chen F."/>
            <person name="Chen W."/>
            <person name="Choi C."/>
            <person name="Clum A."/>
            <person name="Dos Santos R.A."/>
            <person name="Damasio A.R."/>
            <person name="Diallinas G."/>
            <person name="Emri T."/>
            <person name="Fekete E."/>
            <person name="Flipphi M."/>
            <person name="Freyberg S."/>
            <person name="Gallo A."/>
            <person name="Gournas C."/>
            <person name="Habgood R."/>
            <person name="Hainaut M."/>
            <person name="Harispe M.L."/>
            <person name="Henrissat B."/>
            <person name="Hilden K.S."/>
            <person name="Hope R."/>
            <person name="Hossain A."/>
            <person name="Karabika E."/>
            <person name="Karaffa L."/>
            <person name="Karanyi Z."/>
            <person name="Krasevec N."/>
            <person name="Kuo A."/>
            <person name="Kusch H."/>
            <person name="LaButti K."/>
            <person name="Lagendijk E.L."/>
            <person name="Lapidus A."/>
            <person name="Levasseur A."/>
            <person name="Lindquist E."/>
            <person name="Lipzen A."/>
            <person name="Logrieco A.F."/>
            <person name="MacCabe A."/>
            <person name="Maekelae M.R."/>
            <person name="Malavazi I."/>
            <person name="Melin P."/>
            <person name="Meyer V."/>
            <person name="Mielnichuk N."/>
            <person name="Miskei M."/>
            <person name="Molnar A.P."/>
            <person name="Mule G."/>
            <person name="Ngan C.Y."/>
            <person name="Orejas M."/>
            <person name="Orosz E."/>
            <person name="Ouedraogo J.P."/>
            <person name="Overkamp K.M."/>
            <person name="Park H.-S."/>
            <person name="Perrone G."/>
            <person name="Piumi F."/>
            <person name="Punt P.J."/>
            <person name="Ram A.F."/>
            <person name="Ramon A."/>
            <person name="Rauscher S."/>
            <person name="Record E."/>
            <person name="Riano-Pachon D.M."/>
            <person name="Robert V."/>
            <person name="Roehrig J."/>
            <person name="Ruller R."/>
            <person name="Salamov A."/>
            <person name="Salih N.S."/>
            <person name="Samson R.A."/>
            <person name="Sandor E."/>
            <person name="Sanguinetti M."/>
            <person name="Schuetze T."/>
            <person name="Sepcic K."/>
            <person name="Shelest E."/>
            <person name="Sherlock G."/>
            <person name="Sophianopoulou V."/>
            <person name="Squina F.M."/>
            <person name="Sun H."/>
            <person name="Susca A."/>
            <person name="Todd R.B."/>
            <person name="Tsang A."/>
            <person name="Unkles S.E."/>
            <person name="van de Wiele N."/>
            <person name="van Rossen-Uffink D."/>
            <person name="Oliveira J.V."/>
            <person name="Vesth T.C."/>
            <person name="Visser J."/>
            <person name="Yu J.-H."/>
            <person name="Zhou M."/>
            <person name="Andersen M.R."/>
            <person name="Archer D.B."/>
            <person name="Baker S.E."/>
            <person name="Benoit I."/>
            <person name="Brakhage A.A."/>
            <person name="Braus G.H."/>
            <person name="Fischer R."/>
            <person name="Frisvad J.C."/>
            <person name="Goldman G.H."/>
            <person name="Houbraken J."/>
            <person name="Oakley B."/>
            <person name="Pocsi I."/>
            <person name="Scazzocchio C."/>
            <person name="Seiboth B."/>
            <person name="vanKuyk P.A."/>
            <person name="Wortman J."/>
            <person name="Dyer P.S."/>
            <person name="Grigoriev I.V."/>
        </authorList>
    </citation>
    <scope>NUCLEOTIDE SEQUENCE [LARGE SCALE GENOMIC DNA]</scope>
    <source>
        <strain evidence="2">CBS 583.65</strain>
    </source>
</reference>
<proteinExistence type="predicted"/>
<dbReference type="Proteomes" id="UP000184073">
    <property type="component" value="Unassembled WGS sequence"/>
</dbReference>
<accession>A0A1L9P7L9</accession>
<keyword evidence="2" id="KW-1185">Reference proteome</keyword>
<sequence length="138" mass="14235">MTNRRLLIFQETPLQSPTNPLTPSPAAHGIQYQQGHAQFQYIPVNKLGLPVHGPGSLPEGLGVGSLLNLPLRVITAFTEIFNGVKYKGWAIVAAGPYNDPTLGVGSPGGVGGTGKFYAVVLEQVSSPEGSGSGNIGGA</sequence>
<dbReference type="EMBL" id="KV878125">
    <property type="protein sequence ID" value="OJI97501.1"/>
    <property type="molecule type" value="Genomic_DNA"/>
</dbReference>
<dbReference type="GeneID" id="63726836"/>
<dbReference type="VEuPathDB" id="FungiDB:ASPVEDRAFT_36912"/>
<gene>
    <name evidence="1" type="ORF">ASPVEDRAFT_36912</name>
</gene>